<dbReference type="Gene3D" id="3.30.1330.30">
    <property type="match status" value="1"/>
</dbReference>
<keyword evidence="2 5" id="KW-0489">Methyltransferase</keyword>
<dbReference type="AlphaFoldDB" id="A0A2K8NZ32"/>
<keyword evidence="6" id="KW-1185">Reference proteome</keyword>
<dbReference type="GO" id="GO:0005829">
    <property type="term" value="C:cytosol"/>
    <property type="evidence" value="ECO:0007669"/>
    <property type="project" value="TreeGrafter"/>
</dbReference>
<dbReference type="PANTHER" id="PTHR46429">
    <property type="entry name" value="23S RRNA (GUANOSINE-2'-O-)-METHYLTRANSFERASE RLMB"/>
    <property type="match status" value="1"/>
</dbReference>
<dbReference type="InterPro" id="IPR004441">
    <property type="entry name" value="rRNA_MeTrfase_TrmH"/>
</dbReference>
<dbReference type="KEGG" id="esx:ESOMN_v1c06930"/>
<dbReference type="NCBIfam" id="TIGR00186">
    <property type="entry name" value="rRNA_methyl_3"/>
    <property type="match status" value="1"/>
</dbReference>
<dbReference type="Proteomes" id="UP000232230">
    <property type="component" value="Chromosome"/>
</dbReference>
<comment type="similarity">
    <text evidence="1">Belongs to the class IV-like SAM-binding methyltransferase superfamily. RNA methyltransferase TrmH family.</text>
</comment>
<proteinExistence type="inferred from homology"/>
<dbReference type="PANTHER" id="PTHR46429:SF1">
    <property type="entry name" value="23S RRNA (GUANOSINE-2'-O-)-METHYLTRANSFERASE RLMB"/>
    <property type="match status" value="1"/>
</dbReference>
<reference evidence="5 6" key="1">
    <citation type="submission" date="2017-11" db="EMBL/GenBank/DDBJ databases">
        <title>Genome sequence of Entomoplasma somnilux PYAN-1 (ATCC 49194).</title>
        <authorList>
            <person name="Lo W.-S."/>
            <person name="Gasparich G.E."/>
            <person name="Kuo C.-H."/>
        </authorList>
    </citation>
    <scope>NUCLEOTIDE SEQUENCE [LARGE SCALE GENOMIC DNA]</scope>
    <source>
        <strain evidence="5 6">PYAN-1</strain>
    </source>
</reference>
<dbReference type="InterPro" id="IPR013123">
    <property type="entry name" value="SpoU_subst-bd"/>
</dbReference>
<dbReference type="GO" id="GO:0003723">
    <property type="term" value="F:RNA binding"/>
    <property type="evidence" value="ECO:0007669"/>
    <property type="project" value="InterPro"/>
</dbReference>
<dbReference type="SUPFAM" id="SSF75217">
    <property type="entry name" value="alpha/beta knot"/>
    <property type="match status" value="1"/>
</dbReference>
<dbReference type="InterPro" id="IPR029064">
    <property type="entry name" value="Ribosomal_eL30-like_sf"/>
</dbReference>
<evidence type="ECO:0000313" key="5">
    <source>
        <dbReference type="EMBL" id="ATZ19075.1"/>
    </source>
</evidence>
<accession>A0A2K8NZ32</accession>
<feature type="domain" description="RNA 2-O ribose methyltransferase substrate binding" evidence="4">
    <location>
        <begin position="6"/>
        <end position="79"/>
    </location>
</feature>
<dbReference type="SUPFAM" id="SSF55315">
    <property type="entry name" value="L30e-like"/>
    <property type="match status" value="1"/>
</dbReference>
<dbReference type="SMART" id="SM00967">
    <property type="entry name" value="SpoU_sub_bind"/>
    <property type="match status" value="1"/>
</dbReference>
<dbReference type="Pfam" id="PF08032">
    <property type="entry name" value="SpoU_sub_bind"/>
    <property type="match status" value="1"/>
</dbReference>
<dbReference type="Gene3D" id="3.40.1280.10">
    <property type="match status" value="1"/>
</dbReference>
<evidence type="ECO:0000256" key="2">
    <source>
        <dbReference type="ARBA" id="ARBA00022603"/>
    </source>
</evidence>
<organism evidence="5 6">
    <name type="scientific">Williamsoniiplasma somnilux</name>
    <dbReference type="NCBI Taxonomy" id="215578"/>
    <lineage>
        <taxon>Bacteria</taxon>
        <taxon>Bacillati</taxon>
        <taxon>Mycoplasmatota</taxon>
        <taxon>Mollicutes</taxon>
        <taxon>Entomoplasmatales</taxon>
        <taxon>Williamsoniiplasma</taxon>
    </lineage>
</organism>
<gene>
    <name evidence="5" type="primary">rlmB</name>
    <name evidence="5" type="ORF">ESOMN_v1c06930</name>
</gene>
<dbReference type="GO" id="GO:0008173">
    <property type="term" value="F:RNA methyltransferase activity"/>
    <property type="evidence" value="ECO:0007669"/>
    <property type="project" value="InterPro"/>
</dbReference>
<dbReference type="GO" id="GO:0006396">
    <property type="term" value="P:RNA processing"/>
    <property type="evidence" value="ECO:0007669"/>
    <property type="project" value="InterPro"/>
</dbReference>
<dbReference type="Pfam" id="PF00588">
    <property type="entry name" value="SpoU_methylase"/>
    <property type="match status" value="1"/>
</dbReference>
<evidence type="ECO:0000313" key="6">
    <source>
        <dbReference type="Proteomes" id="UP000232230"/>
    </source>
</evidence>
<sequence length="245" mass="27776">MEQRNLIYGKHAVEEFIKKHPNMIKKIWVKNFELLDKYKVINELAIEVIKSTDEKMEKLFLDYVNHQGIVAEVKEFNYTPFKDLIENLQTKNSALILMLDQIHDPHNFGAIIRSASLLGVDGIVILDRKQVLVNATVVKTSVGTVYDLIISKVSNLSNAIKELQEAGFWVYSSNLNKDAVDMRKVDFANKTVLIVGNEQKGVSELITKNSDMNVYIPSTQNIDSFNVSVASALLLFEVANKIKKF</sequence>
<evidence type="ECO:0000259" key="4">
    <source>
        <dbReference type="SMART" id="SM00967"/>
    </source>
</evidence>
<keyword evidence="3 5" id="KW-0808">Transferase</keyword>
<dbReference type="CDD" id="cd18103">
    <property type="entry name" value="SpoU-like_RlmB"/>
    <property type="match status" value="1"/>
</dbReference>
<dbReference type="InterPro" id="IPR029026">
    <property type="entry name" value="tRNA_m1G_MTases_N"/>
</dbReference>
<dbReference type="GO" id="GO:0032259">
    <property type="term" value="P:methylation"/>
    <property type="evidence" value="ECO:0007669"/>
    <property type="project" value="UniProtKB-KW"/>
</dbReference>
<dbReference type="RefSeq" id="WP_024863588.1">
    <property type="nucleotide sequence ID" value="NZ_CP024965.1"/>
</dbReference>
<dbReference type="InterPro" id="IPR029028">
    <property type="entry name" value="Alpha/beta_knot_MTases"/>
</dbReference>
<name>A0A2K8NZ32_9MOLU</name>
<protein>
    <submittedName>
        <fullName evidence="5">23S rRNA (Guanosine2251-2'-O)-methyltransferase</fullName>
    </submittedName>
</protein>
<dbReference type="InterPro" id="IPR001537">
    <property type="entry name" value="SpoU_MeTrfase"/>
</dbReference>
<evidence type="ECO:0000256" key="3">
    <source>
        <dbReference type="ARBA" id="ARBA00022679"/>
    </source>
</evidence>
<evidence type="ECO:0000256" key="1">
    <source>
        <dbReference type="ARBA" id="ARBA00007228"/>
    </source>
</evidence>
<dbReference type="EMBL" id="CP024965">
    <property type="protein sequence ID" value="ATZ19075.1"/>
    <property type="molecule type" value="Genomic_DNA"/>
</dbReference>